<accession>A0ABR4IBH5</accession>
<feature type="signal peptide" evidence="1">
    <location>
        <begin position="1"/>
        <end position="18"/>
    </location>
</feature>
<name>A0ABR4IBH5_9EURO</name>
<proteinExistence type="predicted"/>
<dbReference type="Proteomes" id="UP001610335">
    <property type="component" value="Unassembled WGS sequence"/>
</dbReference>
<sequence>MKTATILSILLTTGSSLAMPAKRADQAATITDLFASQTSQNGYVTFAFNDPNNNDDTGANVVWDRPGNPRNDSRTADAAYYVRFPGGVTDISLFNLLVERVDGSEQFSIAINDNGNGAAPGTKWSCEGESGVYESKQCHYNGTISLTPASP</sequence>
<dbReference type="EMBL" id="JBFXLS010000039">
    <property type="protein sequence ID" value="KAL2825078.1"/>
    <property type="molecule type" value="Genomic_DNA"/>
</dbReference>
<reference evidence="2 3" key="1">
    <citation type="submission" date="2024-07" db="EMBL/GenBank/DDBJ databases">
        <title>Section-level genome sequencing and comparative genomics of Aspergillus sections Usti and Cavernicolus.</title>
        <authorList>
            <consortium name="Lawrence Berkeley National Laboratory"/>
            <person name="Nybo J.L."/>
            <person name="Vesth T.C."/>
            <person name="Theobald S."/>
            <person name="Frisvad J.C."/>
            <person name="Larsen T.O."/>
            <person name="Kjaerboelling I."/>
            <person name="Rothschild-Mancinelli K."/>
            <person name="Lyhne E.K."/>
            <person name="Kogle M.E."/>
            <person name="Barry K."/>
            <person name="Clum A."/>
            <person name="Na H."/>
            <person name="Ledsgaard L."/>
            <person name="Lin J."/>
            <person name="Lipzen A."/>
            <person name="Kuo A."/>
            <person name="Riley R."/>
            <person name="Mondo S."/>
            <person name="LaButti K."/>
            <person name="Haridas S."/>
            <person name="Pangalinan J."/>
            <person name="Salamov A.A."/>
            <person name="Simmons B.A."/>
            <person name="Magnuson J.K."/>
            <person name="Chen J."/>
            <person name="Drula E."/>
            <person name="Henrissat B."/>
            <person name="Wiebenga A."/>
            <person name="Lubbers R.J."/>
            <person name="Gomes A.C."/>
            <person name="Makela M.R."/>
            <person name="Stajich J."/>
            <person name="Grigoriev I.V."/>
            <person name="Mortensen U.H."/>
            <person name="De vries R.P."/>
            <person name="Baker S.E."/>
            <person name="Andersen M.R."/>
        </authorList>
    </citation>
    <scope>NUCLEOTIDE SEQUENCE [LARGE SCALE GENOMIC DNA]</scope>
    <source>
        <strain evidence="2 3">CBS 600.67</strain>
    </source>
</reference>
<evidence type="ECO:0000313" key="3">
    <source>
        <dbReference type="Proteomes" id="UP001610335"/>
    </source>
</evidence>
<feature type="chain" id="PRO_5046540280" evidence="1">
    <location>
        <begin position="19"/>
        <end position="151"/>
    </location>
</feature>
<comment type="caution">
    <text evidence="2">The sequence shown here is derived from an EMBL/GenBank/DDBJ whole genome shotgun (WGS) entry which is preliminary data.</text>
</comment>
<evidence type="ECO:0000313" key="2">
    <source>
        <dbReference type="EMBL" id="KAL2825078.1"/>
    </source>
</evidence>
<evidence type="ECO:0000256" key="1">
    <source>
        <dbReference type="SAM" id="SignalP"/>
    </source>
</evidence>
<protein>
    <submittedName>
        <fullName evidence="2">Uncharacterized protein</fullName>
    </submittedName>
</protein>
<organism evidence="2 3">
    <name type="scientific">Aspergillus cavernicola</name>
    <dbReference type="NCBI Taxonomy" id="176166"/>
    <lineage>
        <taxon>Eukaryota</taxon>
        <taxon>Fungi</taxon>
        <taxon>Dikarya</taxon>
        <taxon>Ascomycota</taxon>
        <taxon>Pezizomycotina</taxon>
        <taxon>Eurotiomycetes</taxon>
        <taxon>Eurotiomycetidae</taxon>
        <taxon>Eurotiales</taxon>
        <taxon>Aspergillaceae</taxon>
        <taxon>Aspergillus</taxon>
        <taxon>Aspergillus subgen. Nidulantes</taxon>
    </lineage>
</organism>
<keyword evidence="3" id="KW-1185">Reference proteome</keyword>
<gene>
    <name evidence="2" type="ORF">BDW59DRAFT_146777</name>
</gene>
<keyword evidence="1" id="KW-0732">Signal</keyword>